<evidence type="ECO:0000313" key="1">
    <source>
        <dbReference type="EMBL" id="CAF4295971.1"/>
    </source>
</evidence>
<dbReference type="AlphaFoldDB" id="A0A820HNG9"/>
<protein>
    <submittedName>
        <fullName evidence="1">Uncharacterized protein</fullName>
    </submittedName>
</protein>
<accession>A0A820HNG9</accession>
<proteinExistence type="predicted"/>
<dbReference type="EMBL" id="CAJOBE010032186">
    <property type="protein sequence ID" value="CAF4295971.1"/>
    <property type="molecule type" value="Genomic_DNA"/>
</dbReference>
<sequence length="86" mass="9721">MQFQLSHYQISPGIRATCPLNDTQFFKPIDTPCNLNTALCDRGECNKSICTLIGKTECTLTIPNVVEPLRQRGIDREYLCHIGCFD</sequence>
<comment type="caution">
    <text evidence="1">The sequence shown here is derived from an EMBL/GenBank/DDBJ whole genome shotgun (WGS) entry which is preliminary data.</text>
</comment>
<feature type="non-terminal residue" evidence="1">
    <location>
        <position position="1"/>
    </location>
</feature>
<dbReference type="Proteomes" id="UP000663874">
    <property type="component" value="Unassembled WGS sequence"/>
</dbReference>
<evidence type="ECO:0000313" key="2">
    <source>
        <dbReference type="Proteomes" id="UP000663874"/>
    </source>
</evidence>
<reference evidence="1" key="1">
    <citation type="submission" date="2021-02" db="EMBL/GenBank/DDBJ databases">
        <authorList>
            <person name="Nowell W R."/>
        </authorList>
    </citation>
    <scope>NUCLEOTIDE SEQUENCE</scope>
</reference>
<gene>
    <name evidence="1" type="ORF">FNK824_LOCUS40454</name>
</gene>
<organism evidence="1 2">
    <name type="scientific">Rotaria sordida</name>
    <dbReference type="NCBI Taxonomy" id="392033"/>
    <lineage>
        <taxon>Eukaryota</taxon>
        <taxon>Metazoa</taxon>
        <taxon>Spiralia</taxon>
        <taxon>Gnathifera</taxon>
        <taxon>Rotifera</taxon>
        <taxon>Eurotatoria</taxon>
        <taxon>Bdelloidea</taxon>
        <taxon>Philodinida</taxon>
        <taxon>Philodinidae</taxon>
        <taxon>Rotaria</taxon>
    </lineage>
</organism>
<name>A0A820HNG9_9BILA</name>